<accession>A0A4Q7VEE2</accession>
<comment type="caution">
    <text evidence="2">The sequence shown here is derived from an EMBL/GenBank/DDBJ whole genome shotgun (WGS) entry which is preliminary data.</text>
</comment>
<organism evidence="2 3">
    <name type="scientific">Ancylomarina subtilis</name>
    <dbReference type="NCBI Taxonomy" id="1639035"/>
    <lineage>
        <taxon>Bacteria</taxon>
        <taxon>Pseudomonadati</taxon>
        <taxon>Bacteroidota</taxon>
        <taxon>Bacteroidia</taxon>
        <taxon>Marinilabiliales</taxon>
        <taxon>Marinifilaceae</taxon>
        <taxon>Ancylomarina</taxon>
    </lineage>
</organism>
<gene>
    <name evidence="2" type="ORF">EV201_2580</name>
</gene>
<name>A0A4Q7VEE2_9BACT</name>
<feature type="transmembrane region" description="Helical" evidence="1">
    <location>
        <begin position="120"/>
        <end position="141"/>
    </location>
</feature>
<feature type="transmembrane region" description="Helical" evidence="1">
    <location>
        <begin position="30"/>
        <end position="48"/>
    </location>
</feature>
<dbReference type="EMBL" id="SHKN01000002">
    <property type="protein sequence ID" value="RZT93418.1"/>
    <property type="molecule type" value="Genomic_DNA"/>
</dbReference>
<keyword evidence="1" id="KW-0812">Transmembrane</keyword>
<dbReference type="Proteomes" id="UP000293562">
    <property type="component" value="Unassembled WGS sequence"/>
</dbReference>
<evidence type="ECO:0000256" key="1">
    <source>
        <dbReference type="SAM" id="Phobius"/>
    </source>
</evidence>
<protein>
    <submittedName>
        <fullName evidence="2">Uncharacterized protein</fullName>
    </submittedName>
</protein>
<reference evidence="2 3" key="1">
    <citation type="submission" date="2019-02" db="EMBL/GenBank/DDBJ databases">
        <title>Genomic Encyclopedia of Type Strains, Phase IV (KMG-IV): sequencing the most valuable type-strain genomes for metagenomic binning, comparative biology and taxonomic classification.</title>
        <authorList>
            <person name="Goeker M."/>
        </authorList>
    </citation>
    <scope>NUCLEOTIDE SEQUENCE [LARGE SCALE GENOMIC DNA]</scope>
    <source>
        <strain evidence="2 3">DSM 28825</strain>
    </source>
</reference>
<feature type="transmembrane region" description="Helical" evidence="1">
    <location>
        <begin position="54"/>
        <end position="77"/>
    </location>
</feature>
<evidence type="ECO:0000313" key="3">
    <source>
        <dbReference type="Proteomes" id="UP000293562"/>
    </source>
</evidence>
<dbReference type="AlphaFoldDB" id="A0A4Q7VEE2"/>
<sequence>MNSSCQDMWETYSIEIEKLEILRTQWYKHITLLVSSLFGILISLSPLVNEERSSVIIFVIALTLLGLTILCFLLKLFGQILTIKKAILRYHDEASEAIKKGKLLPNVLVEESKLFIRVEYFGYLTFLGSIFMLILFLWLTYL</sequence>
<keyword evidence="1" id="KW-0472">Membrane</keyword>
<keyword evidence="3" id="KW-1185">Reference proteome</keyword>
<keyword evidence="1" id="KW-1133">Transmembrane helix</keyword>
<proteinExistence type="predicted"/>
<evidence type="ECO:0000313" key="2">
    <source>
        <dbReference type="EMBL" id="RZT93418.1"/>
    </source>
</evidence>